<sequence length="256" mass="29136">MGTLIKQELFKLTHKKGTWLAVLFMVVVQIGFAVLSWRYPKFFGTSMFVMNNYIGGALVDFIMIASAASMIAMEFQYGTIKQLLYRKYYRSQVFVSKLLVLLLQMIGLQVVASAMTGILTFIIKPKFDWTQVVDHMPIWRDYLLTTGGSLLVMLMLLSLVILMATWFKTNAAAIACGFIGYFVTAVAAQIIIMFVQRWHWLKWNPFTMLLTGNQIADPKTYHALTLLDTPVMIACTLGYTALFTLIAYLSFRRRAV</sequence>
<gene>
    <name evidence="2" type="ORF">FD01_GL000511</name>
</gene>
<proteinExistence type="predicted"/>
<reference evidence="2 3" key="1">
    <citation type="journal article" date="2015" name="Genome Announc.">
        <title>Expanding the biotechnology potential of lactobacilli through comparative genomics of 213 strains and associated genera.</title>
        <authorList>
            <person name="Sun Z."/>
            <person name="Harris H.M."/>
            <person name="McCann A."/>
            <person name="Guo C."/>
            <person name="Argimon S."/>
            <person name="Zhang W."/>
            <person name="Yang X."/>
            <person name="Jeffery I.B."/>
            <person name="Cooney J.C."/>
            <person name="Kagawa T.F."/>
            <person name="Liu W."/>
            <person name="Song Y."/>
            <person name="Salvetti E."/>
            <person name="Wrobel A."/>
            <person name="Rasinkangas P."/>
            <person name="Parkhill J."/>
            <person name="Rea M.C."/>
            <person name="O'Sullivan O."/>
            <person name="Ritari J."/>
            <person name="Douillard F.P."/>
            <person name="Paul Ross R."/>
            <person name="Yang R."/>
            <person name="Briner A.E."/>
            <person name="Felis G.E."/>
            <person name="de Vos W.M."/>
            <person name="Barrangou R."/>
            <person name="Klaenhammer T.R."/>
            <person name="Caufield P.W."/>
            <person name="Cui Y."/>
            <person name="Zhang H."/>
            <person name="O'Toole P.W."/>
        </authorList>
    </citation>
    <scope>NUCLEOTIDE SEQUENCE [LARGE SCALE GENOMIC DNA]</scope>
    <source>
        <strain evidence="2 3">DSM 13343</strain>
    </source>
</reference>
<dbReference type="AlphaFoldDB" id="A0A0R1QN51"/>
<dbReference type="PATRIC" id="fig|1423769.4.peg.544"/>
<dbReference type="Pfam" id="PF12730">
    <property type="entry name" value="ABC2_membrane_4"/>
    <property type="match status" value="1"/>
</dbReference>
<accession>A0A0R1QN51</accession>
<feature type="transmembrane region" description="Helical" evidence="1">
    <location>
        <begin position="171"/>
        <end position="195"/>
    </location>
</feature>
<feature type="transmembrane region" description="Helical" evidence="1">
    <location>
        <begin position="57"/>
        <end position="77"/>
    </location>
</feature>
<keyword evidence="3" id="KW-1185">Reference proteome</keyword>
<keyword evidence="1" id="KW-0472">Membrane</keyword>
<comment type="caution">
    <text evidence="2">The sequence shown here is derived from an EMBL/GenBank/DDBJ whole genome shotgun (WGS) entry which is preliminary data.</text>
</comment>
<keyword evidence="1" id="KW-1133">Transmembrane helix</keyword>
<evidence type="ECO:0000313" key="3">
    <source>
        <dbReference type="Proteomes" id="UP000051790"/>
    </source>
</evidence>
<evidence type="ECO:0000313" key="2">
    <source>
        <dbReference type="EMBL" id="KRL46182.1"/>
    </source>
</evidence>
<dbReference type="PANTHER" id="PTHR37305">
    <property type="entry name" value="INTEGRAL MEMBRANE PROTEIN-RELATED"/>
    <property type="match status" value="1"/>
</dbReference>
<feature type="transmembrane region" description="Helical" evidence="1">
    <location>
        <begin position="143"/>
        <end position="164"/>
    </location>
</feature>
<feature type="transmembrane region" description="Helical" evidence="1">
    <location>
        <begin position="20"/>
        <end position="37"/>
    </location>
</feature>
<evidence type="ECO:0008006" key="4">
    <source>
        <dbReference type="Google" id="ProtNLM"/>
    </source>
</evidence>
<organism evidence="2 3">
    <name type="scientific">Lacticaseibacillus manihotivorans DSM 13343 = JCM 12514</name>
    <dbReference type="NCBI Taxonomy" id="1423769"/>
    <lineage>
        <taxon>Bacteria</taxon>
        <taxon>Bacillati</taxon>
        <taxon>Bacillota</taxon>
        <taxon>Bacilli</taxon>
        <taxon>Lactobacillales</taxon>
        <taxon>Lactobacillaceae</taxon>
        <taxon>Lacticaseibacillus</taxon>
    </lineage>
</organism>
<dbReference type="Proteomes" id="UP000051790">
    <property type="component" value="Unassembled WGS sequence"/>
</dbReference>
<feature type="transmembrane region" description="Helical" evidence="1">
    <location>
        <begin position="231"/>
        <end position="251"/>
    </location>
</feature>
<feature type="transmembrane region" description="Helical" evidence="1">
    <location>
        <begin position="98"/>
        <end position="123"/>
    </location>
</feature>
<name>A0A0R1QN51_9LACO</name>
<dbReference type="OrthoDB" id="2295852at2"/>
<evidence type="ECO:0000256" key="1">
    <source>
        <dbReference type="SAM" id="Phobius"/>
    </source>
</evidence>
<dbReference type="RefSeq" id="WP_056963208.1">
    <property type="nucleotide sequence ID" value="NZ_AZEU01000112.1"/>
</dbReference>
<dbReference type="EMBL" id="AZEU01000112">
    <property type="protein sequence ID" value="KRL46182.1"/>
    <property type="molecule type" value="Genomic_DNA"/>
</dbReference>
<keyword evidence="1" id="KW-0812">Transmembrane</keyword>
<protein>
    <recommendedName>
        <fullName evidence="4">ABC transporter permease</fullName>
    </recommendedName>
</protein>
<dbReference type="PANTHER" id="PTHR37305:SF1">
    <property type="entry name" value="MEMBRANE PROTEIN"/>
    <property type="match status" value="1"/>
</dbReference>